<gene>
    <name evidence="12" type="primary">nifB</name>
    <name evidence="12" type="ORF">PGX00_10965</name>
</gene>
<evidence type="ECO:0000256" key="2">
    <source>
        <dbReference type="ARBA" id="ARBA00005155"/>
    </source>
</evidence>
<comment type="cofactor">
    <cofactor evidence="1">
        <name>[4Fe-4S] cluster</name>
        <dbReference type="ChEBI" id="CHEBI:49883"/>
    </cofactor>
</comment>
<dbReference type="InterPro" id="IPR036105">
    <property type="entry name" value="DiNase_FeMo-co_biosyn_sf"/>
</dbReference>
<dbReference type="InterPro" id="IPR058240">
    <property type="entry name" value="rSAM_sf"/>
</dbReference>
<keyword evidence="4" id="KW-0004">4Fe-4S</keyword>
<dbReference type="InterPro" id="IPR007197">
    <property type="entry name" value="rSAM"/>
</dbReference>
<keyword evidence="9" id="KW-0535">Nitrogen fixation</keyword>
<comment type="pathway">
    <text evidence="2">Cofactor biosynthesis; Fe-Mo cofactor biosynthesis.</text>
</comment>
<evidence type="ECO:0000256" key="3">
    <source>
        <dbReference type="ARBA" id="ARBA00006804"/>
    </source>
</evidence>
<dbReference type="InterPro" id="IPR013785">
    <property type="entry name" value="Aldolase_TIM"/>
</dbReference>
<evidence type="ECO:0000256" key="10">
    <source>
        <dbReference type="ARBA" id="ARBA00023239"/>
    </source>
</evidence>
<dbReference type="Gene3D" id="3.30.420.130">
    <property type="entry name" value="Dinitrogenase iron-molybdenum cofactor biosynthesis domain"/>
    <property type="match status" value="1"/>
</dbReference>
<dbReference type="Pfam" id="PF04055">
    <property type="entry name" value="Radical_SAM"/>
    <property type="match status" value="1"/>
</dbReference>
<comment type="caution">
    <text evidence="12">The sequence shown here is derived from an EMBL/GenBank/DDBJ whole genome shotgun (WGS) entry which is preliminary data.</text>
</comment>
<evidence type="ECO:0000256" key="6">
    <source>
        <dbReference type="ARBA" id="ARBA00022723"/>
    </source>
</evidence>
<dbReference type="NCBIfam" id="TIGR01290">
    <property type="entry name" value="nifB"/>
    <property type="match status" value="1"/>
</dbReference>
<proteinExistence type="inferred from homology"/>
<evidence type="ECO:0000313" key="12">
    <source>
        <dbReference type="EMBL" id="MDB1124142.1"/>
    </source>
</evidence>
<sequence length="455" mass="50363">MNQKQEQTRLKKDGANKISHFFRKEIQDKIAQHPCYSKNAHQYARMHLPVAPACNIQCNYCNRKYDCSNESRPGVVSNLTDPYGALKHFQAIKKRVANLSVVGIAGPGDALANPKATFSALKLIKSEDPDAQLCISTNGLALIDYIEELVEVGVHHLTITINCIDAEIGKKIYPWVFFNHQRLRGIEAAETLISRQLAGLEAASKAGMLVKVNTVLIPGVNDQHIEAVSEKVNQLGAMLHNIMPLISDPKHGTYFGLTGQRGPTEDELNIARGQSGFNIPQMTHCQQCRADAVGTLDGGCSSNAEPESIEQEEQGLSYRVAIACTAKDDSDIVQTHFGYADQFSIYEYSRSKNQFVHTETRIASRYCSGARECVDDAEYKEMLIDSISDCDELVCSRIGISPWRKLELAGVKPNVDFAFQSTKEALAQITHRLEEKSGYCGKPDKEVSNGICHNR</sequence>
<dbReference type="SUPFAM" id="SSF53146">
    <property type="entry name" value="Nitrogenase accessory factor-like"/>
    <property type="match status" value="1"/>
</dbReference>
<organism evidence="12 13">
    <name type="scientific">Vibrio algarum</name>
    <dbReference type="NCBI Taxonomy" id="3020714"/>
    <lineage>
        <taxon>Bacteria</taxon>
        <taxon>Pseudomonadati</taxon>
        <taxon>Pseudomonadota</taxon>
        <taxon>Gammaproteobacteria</taxon>
        <taxon>Vibrionales</taxon>
        <taxon>Vibrionaceae</taxon>
        <taxon>Vibrio</taxon>
    </lineage>
</organism>
<dbReference type="CDD" id="cd01335">
    <property type="entry name" value="Radical_SAM"/>
    <property type="match status" value="1"/>
</dbReference>
<dbReference type="InterPro" id="IPR003731">
    <property type="entry name" value="Di-Nase_FeMo-co_biosynth"/>
</dbReference>
<evidence type="ECO:0000256" key="8">
    <source>
        <dbReference type="ARBA" id="ARBA00023014"/>
    </source>
</evidence>
<comment type="similarity">
    <text evidence="3">Belongs to the radical SAM superfamily. NifB family.</text>
</comment>
<keyword evidence="6" id="KW-0479">Metal-binding</keyword>
<dbReference type="PROSITE" id="PS51918">
    <property type="entry name" value="RADICAL_SAM"/>
    <property type="match status" value="1"/>
</dbReference>
<evidence type="ECO:0000256" key="1">
    <source>
        <dbReference type="ARBA" id="ARBA00001966"/>
    </source>
</evidence>
<dbReference type="PANTHER" id="PTHR43787:SF13">
    <property type="entry name" value="FEMO COFACTOR BIOSYNTHESIS PROTEIN NIFB"/>
    <property type="match status" value="1"/>
</dbReference>
<evidence type="ECO:0000313" key="13">
    <source>
        <dbReference type="Proteomes" id="UP001210678"/>
    </source>
</evidence>
<accession>A0ABT4YRW0</accession>
<dbReference type="SFLD" id="SFLDG01067">
    <property type="entry name" value="SPASM/twitch_domain_containing"/>
    <property type="match status" value="1"/>
</dbReference>
<keyword evidence="7" id="KW-0408">Iron</keyword>
<evidence type="ECO:0000256" key="5">
    <source>
        <dbReference type="ARBA" id="ARBA00022691"/>
    </source>
</evidence>
<dbReference type="SFLD" id="SFLDF00281">
    <property type="entry name" value="FeMo_cofactor_biosynthesis_pro"/>
    <property type="match status" value="1"/>
</dbReference>
<evidence type="ECO:0000256" key="9">
    <source>
        <dbReference type="ARBA" id="ARBA00023231"/>
    </source>
</evidence>
<evidence type="ECO:0000256" key="4">
    <source>
        <dbReference type="ARBA" id="ARBA00022485"/>
    </source>
</evidence>
<dbReference type="InterPro" id="IPR000385">
    <property type="entry name" value="MoaA_NifB_PqqE_Fe-S-bd_CS"/>
</dbReference>
<dbReference type="SFLD" id="SFLDG01068">
    <property type="entry name" value="FeMo_cofactor_biosynthesis_pro"/>
    <property type="match status" value="1"/>
</dbReference>
<keyword evidence="5" id="KW-0949">S-adenosyl-L-methionine</keyword>
<evidence type="ECO:0000259" key="11">
    <source>
        <dbReference type="PROSITE" id="PS51918"/>
    </source>
</evidence>
<dbReference type="SFLD" id="SFLDS00029">
    <property type="entry name" value="Radical_SAM"/>
    <property type="match status" value="1"/>
</dbReference>
<dbReference type="Proteomes" id="UP001210678">
    <property type="component" value="Unassembled WGS sequence"/>
</dbReference>
<evidence type="ECO:0000256" key="7">
    <source>
        <dbReference type="ARBA" id="ARBA00023004"/>
    </source>
</evidence>
<dbReference type="PROSITE" id="PS01305">
    <property type="entry name" value="MOAA_NIFB_PQQE"/>
    <property type="match status" value="1"/>
</dbReference>
<dbReference type="EMBL" id="JAQLOI010000001">
    <property type="protein sequence ID" value="MDB1124142.1"/>
    <property type="molecule type" value="Genomic_DNA"/>
</dbReference>
<keyword evidence="13" id="KW-1185">Reference proteome</keyword>
<keyword evidence="10" id="KW-0456">Lyase</keyword>
<reference evidence="12 13" key="1">
    <citation type="submission" date="2023-01" db="EMBL/GenBank/DDBJ databases">
        <title>Vibrio sp. KJ40-1 sp.nov, isolated from marine algae.</title>
        <authorList>
            <person name="Butt M."/>
            <person name="Kim J.M.J."/>
            <person name="Jeon C.O.C."/>
        </authorList>
    </citation>
    <scope>NUCLEOTIDE SEQUENCE [LARGE SCALE GENOMIC DNA]</scope>
    <source>
        <strain evidence="12 13">KJ40-1</strain>
    </source>
</reference>
<keyword evidence="8" id="KW-0411">Iron-sulfur</keyword>
<dbReference type="SUPFAM" id="SSF102114">
    <property type="entry name" value="Radical SAM enzymes"/>
    <property type="match status" value="1"/>
</dbReference>
<dbReference type="Pfam" id="PF02579">
    <property type="entry name" value="Nitro_FeMo-Co"/>
    <property type="match status" value="1"/>
</dbReference>
<dbReference type="Gene3D" id="3.20.20.70">
    <property type="entry name" value="Aldolase class I"/>
    <property type="match status" value="1"/>
</dbReference>
<feature type="domain" description="Radical SAM core" evidence="11">
    <location>
        <begin position="40"/>
        <end position="289"/>
    </location>
</feature>
<protein>
    <submittedName>
        <fullName evidence="12">Nitrogenase cofactor biosynthesis protein NifB</fullName>
    </submittedName>
</protein>
<dbReference type="PANTHER" id="PTHR43787">
    <property type="entry name" value="FEMO COFACTOR BIOSYNTHESIS PROTEIN NIFB-RELATED"/>
    <property type="match status" value="1"/>
</dbReference>
<dbReference type="InterPro" id="IPR005980">
    <property type="entry name" value="Nase_CF_NifB"/>
</dbReference>
<dbReference type="RefSeq" id="WP_272136159.1">
    <property type="nucleotide sequence ID" value="NZ_JAQLOI010000001.1"/>
</dbReference>
<name>A0ABT4YRW0_9VIBR</name>